<feature type="domain" description="BZIP" evidence="6">
    <location>
        <begin position="151"/>
        <end position="166"/>
    </location>
</feature>
<evidence type="ECO:0000259" key="6">
    <source>
        <dbReference type="PROSITE" id="PS00036"/>
    </source>
</evidence>
<feature type="compositionally biased region" description="Basic and acidic residues" evidence="5">
    <location>
        <begin position="1"/>
        <end position="18"/>
    </location>
</feature>
<dbReference type="InterPro" id="IPR004827">
    <property type="entry name" value="bZIP"/>
</dbReference>
<dbReference type="InterPro" id="IPR043452">
    <property type="entry name" value="BZIP46-like"/>
</dbReference>
<dbReference type="Gene3D" id="1.20.5.170">
    <property type="match status" value="1"/>
</dbReference>
<keyword evidence="4" id="KW-0539">Nucleus</keyword>
<dbReference type="GO" id="GO:0003677">
    <property type="term" value="F:DNA binding"/>
    <property type="evidence" value="ECO:0007669"/>
    <property type="project" value="UniProtKB-KW"/>
</dbReference>
<evidence type="ECO:0000256" key="5">
    <source>
        <dbReference type="SAM" id="MobiDB-lite"/>
    </source>
</evidence>
<keyword evidence="8" id="KW-1185">Reference proteome</keyword>
<feature type="region of interest" description="Disordered" evidence="5">
    <location>
        <begin position="139"/>
        <end position="183"/>
    </location>
</feature>
<evidence type="ECO:0000256" key="1">
    <source>
        <dbReference type="ARBA" id="ARBA00004123"/>
    </source>
</evidence>
<keyword evidence="3" id="KW-0238">DNA-binding</keyword>
<dbReference type="GO" id="GO:0005634">
    <property type="term" value="C:nucleus"/>
    <property type="evidence" value="ECO:0007669"/>
    <property type="project" value="UniProtKB-SubCell"/>
</dbReference>
<feature type="region of interest" description="Disordered" evidence="5">
    <location>
        <begin position="1"/>
        <end position="54"/>
    </location>
</feature>
<reference evidence="7 8" key="1">
    <citation type="submission" date="2020-08" db="EMBL/GenBank/DDBJ databases">
        <title>Plant Genome Project.</title>
        <authorList>
            <person name="Zhang R.-G."/>
        </authorList>
    </citation>
    <scope>NUCLEOTIDE SEQUENCE [LARGE SCALE GENOMIC DNA]</scope>
    <source>
        <tissue evidence="7">Rhizome</tissue>
    </source>
</reference>
<proteinExistence type="predicted"/>
<dbReference type="GO" id="GO:0009738">
    <property type="term" value="P:abscisic acid-activated signaling pathway"/>
    <property type="evidence" value="ECO:0007669"/>
    <property type="project" value="UniProtKB-KW"/>
</dbReference>
<evidence type="ECO:0000256" key="3">
    <source>
        <dbReference type="ARBA" id="ARBA00023125"/>
    </source>
</evidence>
<dbReference type="PROSITE" id="PS00036">
    <property type="entry name" value="BZIP_BASIC"/>
    <property type="match status" value="1"/>
</dbReference>
<feature type="compositionally biased region" description="Polar residues" evidence="5">
    <location>
        <begin position="19"/>
        <end position="32"/>
    </location>
</feature>
<keyword evidence="2" id="KW-0938">Abscisic acid signaling pathway</keyword>
<dbReference type="AlphaFoldDB" id="A0A8J5GBJ9"/>
<evidence type="ECO:0000256" key="4">
    <source>
        <dbReference type="ARBA" id="ARBA00023242"/>
    </source>
</evidence>
<dbReference type="EMBL" id="JACMSC010000012">
    <property type="protein sequence ID" value="KAG6496247.1"/>
    <property type="molecule type" value="Genomic_DNA"/>
</dbReference>
<dbReference type="PANTHER" id="PTHR22952">
    <property type="entry name" value="CAMP-RESPONSE ELEMENT BINDING PROTEIN-RELATED"/>
    <property type="match status" value="1"/>
</dbReference>
<comment type="caution">
    <text evidence="7">The sequence shown here is derived from an EMBL/GenBank/DDBJ whole genome shotgun (WGS) entry which is preliminary data.</text>
</comment>
<dbReference type="Proteomes" id="UP000734854">
    <property type="component" value="Unassembled WGS sequence"/>
</dbReference>
<protein>
    <recommendedName>
        <fullName evidence="6">BZIP domain-containing protein</fullName>
    </recommendedName>
</protein>
<dbReference type="GO" id="GO:0045893">
    <property type="term" value="P:positive regulation of DNA-templated transcription"/>
    <property type="evidence" value="ECO:0007669"/>
    <property type="project" value="InterPro"/>
</dbReference>
<evidence type="ECO:0000313" key="7">
    <source>
        <dbReference type="EMBL" id="KAG6496247.1"/>
    </source>
</evidence>
<gene>
    <name evidence="7" type="ORF">ZIOFF_044105</name>
</gene>
<dbReference type="PANTHER" id="PTHR22952:SF433">
    <property type="entry name" value="PROTEIN FD"/>
    <property type="match status" value="1"/>
</dbReference>
<dbReference type="GO" id="GO:0003700">
    <property type="term" value="F:DNA-binding transcription factor activity"/>
    <property type="evidence" value="ECO:0007669"/>
    <property type="project" value="InterPro"/>
</dbReference>
<name>A0A8J5GBJ9_ZINOF</name>
<evidence type="ECO:0000313" key="8">
    <source>
        <dbReference type="Proteomes" id="UP000734854"/>
    </source>
</evidence>
<organism evidence="7 8">
    <name type="scientific">Zingiber officinale</name>
    <name type="common">Ginger</name>
    <name type="synonym">Amomum zingiber</name>
    <dbReference type="NCBI Taxonomy" id="94328"/>
    <lineage>
        <taxon>Eukaryota</taxon>
        <taxon>Viridiplantae</taxon>
        <taxon>Streptophyta</taxon>
        <taxon>Embryophyta</taxon>
        <taxon>Tracheophyta</taxon>
        <taxon>Spermatophyta</taxon>
        <taxon>Magnoliopsida</taxon>
        <taxon>Liliopsida</taxon>
        <taxon>Zingiberales</taxon>
        <taxon>Zingiberaceae</taxon>
        <taxon>Zingiber</taxon>
    </lineage>
</organism>
<accession>A0A8J5GBJ9</accession>
<sequence length="259" mass="27741">MRPSQHDGDSAKHCDVADQRTNSRVGDSSYRSSAHERRSAPWLGCKGSRQRPVSLPQSSLRAMVLQDFLACPPPANATSSSTSNALGLSPSVSLEIRLIQPDSTSVAASISPAFSDANRPPSPIGLFSSCSKKLTLLAEPPSDAGVERRHKRMLKNRESASRSRARKQVPAQPSSSIHGDGRPAIIPPKEQAAEERNCTILSNPTIPPKEQAAGERNCAILSNPTTDSETVVPKEHSPNVDVPKFVCMMLELGDIAHVG</sequence>
<evidence type="ECO:0000256" key="2">
    <source>
        <dbReference type="ARBA" id="ARBA00022682"/>
    </source>
</evidence>
<comment type="subcellular location">
    <subcellularLocation>
        <location evidence="1">Nucleus</location>
    </subcellularLocation>
</comment>